<keyword evidence="2" id="KW-0949">S-adenosyl-L-methionine</keyword>
<dbReference type="PANTHER" id="PTHR35897">
    <property type="entry name" value="METHYLTRANSFERASE AUSD"/>
    <property type="match status" value="1"/>
</dbReference>
<keyword evidence="1" id="KW-0808">Transferase</keyword>
<dbReference type="STRING" id="321146.A0A139HAR0"/>
<sequence>MVLDRVKSGASVLDCGCMIVPDLRELAYAGAPSDRICGFDIQSGFFDIGFDFCKNCNTFKAHFFPTDVVKDFSESELASLRGQIDIICQQPIMAAKSVSLLKPRPGAMFLGSQNGRPGVHDVLIKEGSQRMLPQSDSIFLGDTDQIKEIWAEVGENTGTKWEVESTLLDLRIIGLHDDDGSLYKKFHWL</sequence>
<dbReference type="OrthoDB" id="3649322at2759"/>
<evidence type="ECO:0008006" key="5">
    <source>
        <dbReference type="Google" id="ProtNLM"/>
    </source>
</evidence>
<evidence type="ECO:0000313" key="3">
    <source>
        <dbReference type="EMBL" id="KXS99522.1"/>
    </source>
</evidence>
<keyword evidence="4" id="KW-1185">Reference proteome</keyword>
<dbReference type="AlphaFoldDB" id="A0A139HAR0"/>
<reference evidence="3 4" key="1">
    <citation type="submission" date="2015-07" db="EMBL/GenBank/DDBJ databases">
        <title>Comparative genomics of the Sigatoka disease complex on banana suggests a link between parallel evolutionary changes in Pseudocercospora fijiensis and Pseudocercospora eumusae and increased virulence on the banana host.</title>
        <authorList>
            <person name="Chang T.-C."/>
            <person name="Salvucci A."/>
            <person name="Crous P.W."/>
            <person name="Stergiopoulos I."/>
        </authorList>
    </citation>
    <scope>NUCLEOTIDE SEQUENCE [LARGE SCALE GENOMIC DNA]</scope>
    <source>
        <strain evidence="3 4">CBS 114824</strain>
    </source>
</reference>
<evidence type="ECO:0000256" key="2">
    <source>
        <dbReference type="ARBA" id="ARBA00022691"/>
    </source>
</evidence>
<dbReference type="GO" id="GO:0016740">
    <property type="term" value="F:transferase activity"/>
    <property type="evidence" value="ECO:0007669"/>
    <property type="project" value="UniProtKB-KW"/>
</dbReference>
<accession>A0A139HAR0</accession>
<dbReference type="InterPro" id="IPR051654">
    <property type="entry name" value="Meroterpenoid_MTases"/>
</dbReference>
<dbReference type="PANTHER" id="PTHR35897:SF1">
    <property type="entry name" value="METHYLTRANSFERASE AUSD"/>
    <property type="match status" value="1"/>
</dbReference>
<evidence type="ECO:0000256" key="1">
    <source>
        <dbReference type="ARBA" id="ARBA00022679"/>
    </source>
</evidence>
<protein>
    <recommendedName>
        <fullName evidence="5">Methyltransferase domain-containing protein</fullName>
    </recommendedName>
</protein>
<gene>
    <name evidence="3" type="ORF">AC578_4262</name>
</gene>
<name>A0A139HAR0_9PEZI</name>
<organism evidence="3 4">
    <name type="scientific">Pseudocercospora eumusae</name>
    <dbReference type="NCBI Taxonomy" id="321146"/>
    <lineage>
        <taxon>Eukaryota</taxon>
        <taxon>Fungi</taxon>
        <taxon>Dikarya</taxon>
        <taxon>Ascomycota</taxon>
        <taxon>Pezizomycotina</taxon>
        <taxon>Dothideomycetes</taxon>
        <taxon>Dothideomycetidae</taxon>
        <taxon>Mycosphaerellales</taxon>
        <taxon>Mycosphaerellaceae</taxon>
        <taxon>Pseudocercospora</taxon>
    </lineage>
</organism>
<dbReference type="Proteomes" id="UP000070133">
    <property type="component" value="Unassembled WGS sequence"/>
</dbReference>
<proteinExistence type="predicted"/>
<dbReference type="EMBL" id="LFZN01000090">
    <property type="protein sequence ID" value="KXS99522.1"/>
    <property type="molecule type" value="Genomic_DNA"/>
</dbReference>
<evidence type="ECO:0000313" key="4">
    <source>
        <dbReference type="Proteomes" id="UP000070133"/>
    </source>
</evidence>
<comment type="caution">
    <text evidence="3">The sequence shown here is derived from an EMBL/GenBank/DDBJ whole genome shotgun (WGS) entry which is preliminary data.</text>
</comment>